<feature type="domain" description="VOC" evidence="1">
    <location>
        <begin position="161"/>
        <end position="276"/>
    </location>
</feature>
<name>A0A9E5JT73_9GAMM</name>
<dbReference type="InterPro" id="IPR037523">
    <property type="entry name" value="VOC_core"/>
</dbReference>
<feature type="domain" description="VOC" evidence="1">
    <location>
        <begin position="5"/>
        <end position="120"/>
    </location>
</feature>
<accession>A0A9E5JT73</accession>
<sequence>MAVQFLKHVALAIPEADCDKAEEFYTNFGLELRRRGDLMAFACKGSRYDAVILVPGANRKQLHHVAMGTDEGGLAWIKQRLALEEIPLLDAPECIDAHEISENRIWFRDPHGVLFQVAVCPPEKAPAPEPQFLINSPGHFNRVDVGALPPKSDIADVCPRKLGHALLFTPSISGSIRFLTDVLGMRLSDRSEDAVAFLHCQGGSDHHVLALGSSHDIGFHHASFMVGSPDDVGVGGQRMVDKGYGPSWGFGRHAIGSNFFHYIRDPWGSYAEYYADIDYIANSDTWEAQNWPIEDSLHTWGPNPPEDFVHNYEAG</sequence>
<reference evidence="2" key="1">
    <citation type="submission" date="2020-03" db="EMBL/GenBank/DDBJ databases">
        <authorList>
            <person name="Guo F."/>
        </authorList>
    </citation>
    <scope>NUCLEOTIDE SEQUENCE</scope>
    <source>
        <strain evidence="2">JCM 30134</strain>
    </source>
</reference>
<organism evidence="2 3">
    <name type="scientific">Pseudomaricurvus hydrocarbonicus</name>
    <dbReference type="NCBI Taxonomy" id="1470433"/>
    <lineage>
        <taxon>Bacteria</taxon>
        <taxon>Pseudomonadati</taxon>
        <taxon>Pseudomonadota</taxon>
        <taxon>Gammaproteobacteria</taxon>
        <taxon>Cellvibrionales</taxon>
        <taxon>Cellvibrionaceae</taxon>
        <taxon>Pseudomaricurvus</taxon>
    </lineage>
</organism>
<dbReference type="RefSeq" id="WP_167187040.1">
    <property type="nucleotide sequence ID" value="NZ_JAAONZ010000009.1"/>
</dbReference>
<dbReference type="Pfam" id="PF00903">
    <property type="entry name" value="Glyoxalase"/>
    <property type="match status" value="1"/>
</dbReference>
<dbReference type="InterPro" id="IPR029068">
    <property type="entry name" value="Glyas_Bleomycin-R_OHBP_Dase"/>
</dbReference>
<dbReference type="AlphaFoldDB" id="A0A9E5JT73"/>
<gene>
    <name evidence="2" type="ORF">G8770_12515</name>
</gene>
<protein>
    <recommendedName>
        <fullName evidence="1">VOC domain-containing protein</fullName>
    </recommendedName>
</protein>
<comment type="caution">
    <text evidence="2">The sequence shown here is derived from an EMBL/GenBank/DDBJ whole genome shotgun (WGS) entry which is preliminary data.</text>
</comment>
<keyword evidence="3" id="KW-1185">Reference proteome</keyword>
<dbReference type="InterPro" id="IPR004360">
    <property type="entry name" value="Glyas_Fos-R_dOase_dom"/>
</dbReference>
<evidence type="ECO:0000259" key="1">
    <source>
        <dbReference type="PROSITE" id="PS51819"/>
    </source>
</evidence>
<dbReference type="EMBL" id="JAAONZ010000009">
    <property type="protein sequence ID" value="NHO66363.1"/>
    <property type="molecule type" value="Genomic_DNA"/>
</dbReference>
<dbReference type="Gene3D" id="3.10.180.10">
    <property type="entry name" value="2,3-Dihydroxybiphenyl 1,2-Dioxygenase, domain 1"/>
    <property type="match status" value="2"/>
</dbReference>
<dbReference type="SUPFAM" id="SSF54593">
    <property type="entry name" value="Glyoxalase/Bleomycin resistance protein/Dihydroxybiphenyl dioxygenase"/>
    <property type="match status" value="1"/>
</dbReference>
<proteinExistence type="predicted"/>
<dbReference type="PROSITE" id="PS51819">
    <property type="entry name" value="VOC"/>
    <property type="match status" value="2"/>
</dbReference>
<evidence type="ECO:0000313" key="3">
    <source>
        <dbReference type="Proteomes" id="UP000787472"/>
    </source>
</evidence>
<evidence type="ECO:0000313" key="2">
    <source>
        <dbReference type="EMBL" id="NHO66363.1"/>
    </source>
</evidence>
<dbReference type="Proteomes" id="UP000787472">
    <property type="component" value="Unassembled WGS sequence"/>
</dbReference>